<evidence type="ECO:0000256" key="3">
    <source>
        <dbReference type="ARBA" id="ARBA00022692"/>
    </source>
</evidence>
<feature type="transmembrane region" description="Helical" evidence="6">
    <location>
        <begin position="389"/>
        <end position="409"/>
    </location>
</feature>
<feature type="transmembrane region" description="Helical" evidence="6">
    <location>
        <begin position="327"/>
        <end position="351"/>
    </location>
</feature>
<name>A0A6G7YTC2_9SPHN</name>
<dbReference type="Proteomes" id="UP000503222">
    <property type="component" value="Chromosome"/>
</dbReference>
<proteinExistence type="predicted"/>
<evidence type="ECO:0000313" key="7">
    <source>
        <dbReference type="EMBL" id="QIK79990.1"/>
    </source>
</evidence>
<dbReference type="Pfam" id="PF13440">
    <property type="entry name" value="Polysacc_synt_3"/>
    <property type="match status" value="1"/>
</dbReference>
<gene>
    <name evidence="7" type="ORF">G7077_06705</name>
</gene>
<evidence type="ECO:0000256" key="5">
    <source>
        <dbReference type="ARBA" id="ARBA00023136"/>
    </source>
</evidence>
<dbReference type="EMBL" id="CP049869">
    <property type="protein sequence ID" value="QIK79990.1"/>
    <property type="molecule type" value="Genomic_DNA"/>
</dbReference>
<reference evidence="7 8" key="1">
    <citation type="submission" date="2020-03" db="EMBL/GenBank/DDBJ databases">
        <title>Sphingomonas sp. nov., isolated from fish.</title>
        <authorList>
            <person name="Hyun D.-W."/>
            <person name="Bae J.-W."/>
        </authorList>
    </citation>
    <scope>NUCLEOTIDE SEQUENCE [LARGE SCALE GENOMIC DNA]</scope>
    <source>
        <strain evidence="7 8">HDW15B</strain>
    </source>
</reference>
<dbReference type="PANTHER" id="PTHR30250:SF11">
    <property type="entry name" value="O-ANTIGEN TRANSPORTER-RELATED"/>
    <property type="match status" value="1"/>
</dbReference>
<evidence type="ECO:0000256" key="1">
    <source>
        <dbReference type="ARBA" id="ARBA00004651"/>
    </source>
</evidence>
<feature type="transmembrane region" description="Helical" evidence="6">
    <location>
        <begin position="170"/>
        <end position="190"/>
    </location>
</feature>
<organism evidence="7 8">
    <name type="scientific">Sphingomonas piscis</name>
    <dbReference type="NCBI Taxonomy" id="2714943"/>
    <lineage>
        <taxon>Bacteria</taxon>
        <taxon>Pseudomonadati</taxon>
        <taxon>Pseudomonadota</taxon>
        <taxon>Alphaproteobacteria</taxon>
        <taxon>Sphingomonadales</taxon>
        <taxon>Sphingomonadaceae</taxon>
        <taxon>Sphingomonas</taxon>
    </lineage>
</organism>
<dbReference type="PANTHER" id="PTHR30250">
    <property type="entry name" value="PST FAMILY PREDICTED COLANIC ACID TRANSPORTER"/>
    <property type="match status" value="1"/>
</dbReference>
<accession>A0A6G7YTC2</accession>
<evidence type="ECO:0000256" key="4">
    <source>
        <dbReference type="ARBA" id="ARBA00022989"/>
    </source>
</evidence>
<evidence type="ECO:0000256" key="2">
    <source>
        <dbReference type="ARBA" id="ARBA00022475"/>
    </source>
</evidence>
<dbReference type="GO" id="GO:0005886">
    <property type="term" value="C:plasma membrane"/>
    <property type="evidence" value="ECO:0007669"/>
    <property type="project" value="UniProtKB-SubCell"/>
</dbReference>
<dbReference type="RefSeq" id="WP_166412375.1">
    <property type="nucleotide sequence ID" value="NZ_CP049869.1"/>
</dbReference>
<evidence type="ECO:0000256" key="6">
    <source>
        <dbReference type="SAM" id="Phobius"/>
    </source>
</evidence>
<protein>
    <submittedName>
        <fullName evidence="7">Oligosaccharide flippase family protein</fullName>
    </submittedName>
</protein>
<keyword evidence="3 6" id="KW-0812">Transmembrane</keyword>
<dbReference type="InterPro" id="IPR050833">
    <property type="entry name" value="Poly_Biosynth_Transport"/>
</dbReference>
<dbReference type="AlphaFoldDB" id="A0A6G7YTC2"/>
<dbReference type="KEGG" id="spii:G7077_06705"/>
<feature type="transmembrane region" description="Helical" evidence="6">
    <location>
        <begin position="290"/>
        <end position="307"/>
    </location>
</feature>
<keyword evidence="5 6" id="KW-0472">Membrane</keyword>
<feature type="transmembrane region" description="Helical" evidence="6">
    <location>
        <begin position="114"/>
        <end position="135"/>
    </location>
</feature>
<feature type="transmembrane region" description="Helical" evidence="6">
    <location>
        <begin position="147"/>
        <end position="164"/>
    </location>
</feature>
<sequence>MAALARGGRINFFGFILRLLARLPFLFIAGRMYGAEALGRFAYAVLIVEFAAQIATLGLKRGLAQQLAQTDKAHACIAWDALLVAGIGSVVCMALLILFPQAMFPNSEISGLEWLLPISVIALAWSDITLAALAYRHDVGATVRARAIVEPWTISIVAFGWAFVSKRDGLLVAYALSMVGALIASFIPFLKSYGLPRDWSPDPAQLWRMARRNLPVAAADAVEWGSRRLDLALLGLFVNPAVVGIYYVAQNVASLPSKLKTSFDPILGPVISRNIEAGNKQAVAKQVRQVGFWVIAAQSAVALALAIPGEAVMGLVGPQFVAGTASLALLLFAEVVASTATVSESALIYCARKRNMMLSFLMILFQILFTVAIIMVLRRFRWEEVYLTVGPAGGLVLALAVTAVTKALLLRNLLQAPVSGWRWQLVWAGIAAALVGYAATVLPEWLELGLGIPAILLAFGGMLWWRGFTAEDRELFRMRKADIDQLQVPEPGTSADAPR</sequence>
<comment type="subcellular location">
    <subcellularLocation>
        <location evidence="1">Cell membrane</location>
        <topology evidence="1">Multi-pass membrane protein</topology>
    </subcellularLocation>
</comment>
<feature type="transmembrane region" description="Helical" evidence="6">
    <location>
        <begin position="358"/>
        <end position="377"/>
    </location>
</feature>
<evidence type="ECO:0000313" key="8">
    <source>
        <dbReference type="Proteomes" id="UP000503222"/>
    </source>
</evidence>
<feature type="transmembrane region" description="Helical" evidence="6">
    <location>
        <begin position="421"/>
        <end position="442"/>
    </location>
</feature>
<feature type="transmembrane region" description="Helical" evidence="6">
    <location>
        <begin position="448"/>
        <end position="468"/>
    </location>
</feature>
<keyword evidence="2" id="KW-1003">Cell membrane</keyword>
<keyword evidence="4 6" id="KW-1133">Transmembrane helix</keyword>
<keyword evidence="8" id="KW-1185">Reference proteome</keyword>
<feature type="transmembrane region" description="Helical" evidence="6">
    <location>
        <begin position="12"/>
        <end position="29"/>
    </location>
</feature>
<feature type="transmembrane region" description="Helical" evidence="6">
    <location>
        <begin position="79"/>
        <end position="102"/>
    </location>
</feature>